<dbReference type="PRINTS" id="PR00039">
    <property type="entry name" value="HTHLYSR"/>
</dbReference>
<dbReference type="Pfam" id="PF03466">
    <property type="entry name" value="LysR_substrate"/>
    <property type="match status" value="1"/>
</dbReference>
<evidence type="ECO:0000313" key="7">
    <source>
        <dbReference type="Proteomes" id="UP001241603"/>
    </source>
</evidence>
<evidence type="ECO:0000256" key="4">
    <source>
        <dbReference type="ARBA" id="ARBA00023163"/>
    </source>
</evidence>
<evidence type="ECO:0000256" key="1">
    <source>
        <dbReference type="ARBA" id="ARBA00009437"/>
    </source>
</evidence>
<keyword evidence="7" id="KW-1185">Reference proteome</keyword>
<dbReference type="InterPro" id="IPR036388">
    <property type="entry name" value="WH-like_DNA-bd_sf"/>
</dbReference>
<comment type="caution">
    <text evidence="6">The sequence shown here is derived from an EMBL/GenBank/DDBJ whole genome shotgun (WGS) entry which is preliminary data.</text>
</comment>
<dbReference type="GO" id="GO:0003677">
    <property type="term" value="F:DNA binding"/>
    <property type="evidence" value="ECO:0007669"/>
    <property type="project" value="UniProtKB-KW"/>
</dbReference>
<dbReference type="PROSITE" id="PS50931">
    <property type="entry name" value="HTH_LYSR"/>
    <property type="match status" value="1"/>
</dbReference>
<accession>A0ABU0H9M6</accession>
<evidence type="ECO:0000313" key="6">
    <source>
        <dbReference type="EMBL" id="MDQ0439027.1"/>
    </source>
</evidence>
<dbReference type="InterPro" id="IPR005119">
    <property type="entry name" value="LysR_subst-bd"/>
</dbReference>
<reference evidence="6 7" key="1">
    <citation type="submission" date="2023-07" db="EMBL/GenBank/DDBJ databases">
        <title>Genomic Encyclopedia of Type Strains, Phase IV (KMG-IV): sequencing the most valuable type-strain genomes for metagenomic binning, comparative biology and taxonomic classification.</title>
        <authorList>
            <person name="Goeker M."/>
        </authorList>
    </citation>
    <scope>NUCLEOTIDE SEQUENCE [LARGE SCALE GENOMIC DNA]</scope>
    <source>
        <strain evidence="6 7">B6-8</strain>
    </source>
</reference>
<gene>
    <name evidence="6" type="ORF">QO014_003422</name>
</gene>
<dbReference type="InterPro" id="IPR000847">
    <property type="entry name" value="LysR_HTH_N"/>
</dbReference>
<dbReference type="InterPro" id="IPR036390">
    <property type="entry name" value="WH_DNA-bd_sf"/>
</dbReference>
<dbReference type="InterPro" id="IPR050950">
    <property type="entry name" value="HTH-type_LysR_regulators"/>
</dbReference>
<protein>
    <submittedName>
        <fullName evidence="6">DNA-binding transcriptional LysR family regulator</fullName>
    </submittedName>
</protein>
<keyword evidence="4" id="KW-0804">Transcription</keyword>
<dbReference type="PANTHER" id="PTHR30419">
    <property type="entry name" value="HTH-TYPE TRANSCRIPTIONAL REGULATOR YBHD"/>
    <property type="match status" value="1"/>
</dbReference>
<comment type="similarity">
    <text evidence="1">Belongs to the LysR transcriptional regulatory family.</text>
</comment>
<keyword evidence="2" id="KW-0805">Transcription regulation</keyword>
<dbReference type="Gene3D" id="1.10.10.10">
    <property type="entry name" value="Winged helix-like DNA-binding domain superfamily/Winged helix DNA-binding domain"/>
    <property type="match status" value="1"/>
</dbReference>
<evidence type="ECO:0000256" key="2">
    <source>
        <dbReference type="ARBA" id="ARBA00023015"/>
    </source>
</evidence>
<keyword evidence="3 6" id="KW-0238">DNA-binding</keyword>
<organism evidence="6 7">
    <name type="scientific">Kaistia dalseonensis</name>
    <dbReference type="NCBI Taxonomy" id="410840"/>
    <lineage>
        <taxon>Bacteria</taxon>
        <taxon>Pseudomonadati</taxon>
        <taxon>Pseudomonadota</taxon>
        <taxon>Alphaproteobacteria</taxon>
        <taxon>Hyphomicrobiales</taxon>
        <taxon>Kaistiaceae</taxon>
        <taxon>Kaistia</taxon>
    </lineage>
</organism>
<name>A0ABU0H9M6_9HYPH</name>
<evidence type="ECO:0000256" key="3">
    <source>
        <dbReference type="ARBA" id="ARBA00023125"/>
    </source>
</evidence>
<dbReference type="SUPFAM" id="SSF46785">
    <property type="entry name" value="Winged helix' DNA-binding domain"/>
    <property type="match status" value="1"/>
</dbReference>
<dbReference type="RefSeq" id="WP_266349896.1">
    <property type="nucleotide sequence ID" value="NZ_JAPKNG010000004.1"/>
</dbReference>
<dbReference type="EMBL" id="JAUSVO010000004">
    <property type="protein sequence ID" value="MDQ0439027.1"/>
    <property type="molecule type" value="Genomic_DNA"/>
</dbReference>
<sequence>MMDPQRLGLVSPRIHYFQLVARLGSIRAAARTLNVAPSSISRVLTQLEEELGTPLFERARQRLKLTSAGELLLYRAKASVSELGRAVTELGELRGLRRGSFGIAIVESVARGLMPAVLADFWQRYPEIEVDIRIADSQAAFNAVADGDCEIGVAFDVRAPRTAQRLTGVELGVGALVRPDHRLAGQKTLRLYELAGERVILSDRSLTLGLSMEEALEGSVTGFMKRTRTNSIELMVELATRGLGVALQTRVGVEREIARGELVFVPVRDPKLRPRKLMLITRPKGEISEAASVLATMLVKVIEAIATEAK</sequence>
<dbReference type="SUPFAM" id="SSF53850">
    <property type="entry name" value="Periplasmic binding protein-like II"/>
    <property type="match status" value="1"/>
</dbReference>
<proteinExistence type="inferred from homology"/>
<dbReference type="Proteomes" id="UP001241603">
    <property type="component" value="Unassembled WGS sequence"/>
</dbReference>
<dbReference type="Gene3D" id="3.40.190.10">
    <property type="entry name" value="Periplasmic binding protein-like II"/>
    <property type="match status" value="2"/>
</dbReference>
<feature type="domain" description="HTH lysR-type" evidence="5">
    <location>
        <begin position="14"/>
        <end position="66"/>
    </location>
</feature>
<evidence type="ECO:0000259" key="5">
    <source>
        <dbReference type="PROSITE" id="PS50931"/>
    </source>
</evidence>
<dbReference type="Pfam" id="PF00126">
    <property type="entry name" value="HTH_1"/>
    <property type="match status" value="1"/>
</dbReference>